<dbReference type="Pfam" id="PF13306">
    <property type="entry name" value="LRR_5"/>
    <property type="match status" value="2"/>
</dbReference>
<evidence type="ECO:0000313" key="2">
    <source>
        <dbReference type="EMBL" id="CAJ1966343.1"/>
    </source>
</evidence>
<dbReference type="InterPro" id="IPR053139">
    <property type="entry name" value="Surface_bspA-like"/>
</dbReference>
<dbReference type="SUPFAM" id="SSF52058">
    <property type="entry name" value="L domain-like"/>
    <property type="match status" value="1"/>
</dbReference>
<dbReference type="PANTHER" id="PTHR45661">
    <property type="entry name" value="SURFACE ANTIGEN"/>
    <property type="match status" value="1"/>
</dbReference>
<feature type="region of interest" description="Disordered" evidence="1">
    <location>
        <begin position="21"/>
        <end position="51"/>
    </location>
</feature>
<dbReference type="Gene3D" id="3.80.10.10">
    <property type="entry name" value="Ribonuclease Inhibitor"/>
    <property type="match status" value="2"/>
</dbReference>
<organism evidence="2 3">
    <name type="scientific">Cylindrotheca closterium</name>
    <dbReference type="NCBI Taxonomy" id="2856"/>
    <lineage>
        <taxon>Eukaryota</taxon>
        <taxon>Sar</taxon>
        <taxon>Stramenopiles</taxon>
        <taxon>Ochrophyta</taxon>
        <taxon>Bacillariophyta</taxon>
        <taxon>Bacillariophyceae</taxon>
        <taxon>Bacillariophycidae</taxon>
        <taxon>Bacillariales</taxon>
        <taxon>Bacillariaceae</taxon>
        <taxon>Cylindrotheca</taxon>
    </lineage>
</organism>
<evidence type="ECO:0000313" key="3">
    <source>
        <dbReference type="Proteomes" id="UP001295423"/>
    </source>
</evidence>
<gene>
    <name evidence="2" type="ORF">CYCCA115_LOCUS21927</name>
</gene>
<sequence length="356" mass="39738">MPKFELDSTWFEYPPTLVQAKKGDHENNTNKGVNKRSNSNDNDKSKRHDPDAFIPKSIVKLRIKGSAKIIPSSTFAEQPKLTYLEIQEGVEKIGDYCFYNCPYLFEVHCPLSLGQMGVYAFAQATLLTEVTLPSYDSSSSSSNLPSLSIIPASAFEYCESLTTVHIPASVKSIHGFAFFHCTSLVDIQFETKTCSPRLLGLVEIHDQAFGSCAALTKVKLPSTLLKLCGNAFSDCIRLQEIKMPEGLQTVERGAFRGCTSLKHLEIPSTVEDFQLEDHTNLEGCHPRLKVWQRSRDDVFFGIGSMDKDLYSSDNNFYKAATRNVSAASMRMRQSIDSSIRTSMNGNDKCFQLCSIM</sequence>
<keyword evidence="3" id="KW-1185">Reference proteome</keyword>
<dbReference type="Proteomes" id="UP001295423">
    <property type="component" value="Unassembled WGS sequence"/>
</dbReference>
<dbReference type="PANTHER" id="PTHR45661:SF3">
    <property type="entry name" value="IG-LIKE DOMAIN-CONTAINING PROTEIN"/>
    <property type="match status" value="1"/>
</dbReference>
<dbReference type="AlphaFoldDB" id="A0AAD2PXL3"/>
<feature type="compositionally biased region" description="Basic and acidic residues" evidence="1">
    <location>
        <begin position="41"/>
        <end position="51"/>
    </location>
</feature>
<dbReference type="InterPro" id="IPR026906">
    <property type="entry name" value="LRR_5"/>
</dbReference>
<dbReference type="EMBL" id="CAKOGP040002280">
    <property type="protein sequence ID" value="CAJ1966343.1"/>
    <property type="molecule type" value="Genomic_DNA"/>
</dbReference>
<evidence type="ECO:0000256" key="1">
    <source>
        <dbReference type="SAM" id="MobiDB-lite"/>
    </source>
</evidence>
<dbReference type="InterPro" id="IPR032675">
    <property type="entry name" value="LRR_dom_sf"/>
</dbReference>
<name>A0AAD2PXL3_9STRA</name>
<comment type="caution">
    <text evidence="2">The sequence shown here is derived from an EMBL/GenBank/DDBJ whole genome shotgun (WGS) entry which is preliminary data.</text>
</comment>
<proteinExistence type="predicted"/>
<reference evidence="2" key="1">
    <citation type="submission" date="2023-08" db="EMBL/GenBank/DDBJ databases">
        <authorList>
            <person name="Audoor S."/>
            <person name="Bilcke G."/>
        </authorList>
    </citation>
    <scope>NUCLEOTIDE SEQUENCE</scope>
</reference>
<protein>
    <submittedName>
        <fullName evidence="2">Uncharacterized protein</fullName>
    </submittedName>
</protein>
<accession>A0AAD2PXL3</accession>